<dbReference type="OrthoDB" id="6514099at2759"/>
<dbReference type="GO" id="GO:0044231">
    <property type="term" value="C:host cell presynaptic membrane"/>
    <property type="evidence" value="ECO:0007669"/>
    <property type="project" value="UniProtKB-KW"/>
</dbReference>
<keyword evidence="15" id="KW-0040">ANK repeat</keyword>
<protein>
    <submittedName>
        <fullName evidence="16">Uncharacterized protein</fullName>
    </submittedName>
</protein>
<dbReference type="SUPFAM" id="SSF48403">
    <property type="entry name" value="Ankyrin repeat"/>
    <property type="match status" value="1"/>
</dbReference>
<dbReference type="GO" id="GO:0005262">
    <property type="term" value="F:calcium channel activity"/>
    <property type="evidence" value="ECO:0007669"/>
    <property type="project" value="UniProtKB-KW"/>
</dbReference>
<keyword evidence="11" id="KW-0800">Toxin</keyword>
<evidence type="ECO:0000256" key="13">
    <source>
        <dbReference type="ARBA" id="ARBA00023298"/>
    </source>
</evidence>
<keyword evidence="13" id="KW-1053">Target membrane</keyword>
<dbReference type="GO" id="GO:0006887">
    <property type="term" value="P:exocytosis"/>
    <property type="evidence" value="ECO:0007669"/>
    <property type="project" value="UniProtKB-KW"/>
</dbReference>
<keyword evidence="12" id="KW-0406">Ion transport</keyword>
<evidence type="ECO:0000256" key="15">
    <source>
        <dbReference type="PROSITE-ProRule" id="PRU00023"/>
    </source>
</evidence>
<keyword evidence="17" id="KW-1185">Reference proteome</keyword>
<sequence length="209" mass="23904">MGNIHSDVTAGVKKQAVSNKKIYSLVDVKKGGILVDIMRNAIRTGDFTRVDNEIQEIVRPFLYNGGEGKKVSICQLIRLRNKDAFGNKLILNSNDQEIDEDYEDNDNKTILVSTPIHVELARHIYLDDEYYGEGALHMAVVNEDLSMVKYLLNNGADVRARAIGKFFCVDDQKESREGVLEHEWYQMKTETNYMGFAYHLFLSYKQSIN</sequence>
<dbReference type="Gene3D" id="1.25.40.20">
    <property type="entry name" value="Ankyrin repeat-containing domain"/>
    <property type="match status" value="1"/>
</dbReference>
<evidence type="ECO:0000256" key="7">
    <source>
        <dbReference type="ARBA" id="ARBA00022568"/>
    </source>
</evidence>
<proteinExistence type="predicted"/>
<dbReference type="EMBL" id="CAJPVJ010016530">
    <property type="protein sequence ID" value="CAG2176264.1"/>
    <property type="molecule type" value="Genomic_DNA"/>
</dbReference>
<evidence type="ECO:0000256" key="6">
    <source>
        <dbReference type="ARBA" id="ARBA00022537"/>
    </source>
</evidence>
<dbReference type="GO" id="GO:0005886">
    <property type="term" value="C:plasma membrane"/>
    <property type="evidence" value="ECO:0007669"/>
    <property type="project" value="UniProtKB-SubCell"/>
</dbReference>
<keyword evidence="14" id="KW-0407">Ion channel</keyword>
<dbReference type="InterPro" id="IPR002110">
    <property type="entry name" value="Ankyrin_rpt"/>
</dbReference>
<comment type="subcellular location">
    <subcellularLocation>
        <location evidence="2">Cell membrane</location>
        <topology evidence="2">Multi-pass membrane protein</topology>
    </subcellularLocation>
    <subcellularLocation>
        <location evidence="1">Target cell membrane</location>
    </subcellularLocation>
</comment>
<dbReference type="SMART" id="SM00248">
    <property type="entry name" value="ANK"/>
    <property type="match status" value="1"/>
</dbReference>
<keyword evidence="6" id="KW-0472">Membrane</keyword>
<gene>
    <name evidence="16" type="ORF">ONB1V03_LOCUS15698</name>
</gene>
<name>A0A7R9MFS5_9ACAR</name>
<dbReference type="GO" id="GO:0044218">
    <property type="term" value="C:other organism cell membrane"/>
    <property type="evidence" value="ECO:0007669"/>
    <property type="project" value="UniProtKB-KW"/>
</dbReference>
<dbReference type="PROSITE" id="PS50088">
    <property type="entry name" value="ANK_REPEAT"/>
    <property type="match status" value="1"/>
</dbReference>
<dbReference type="AlphaFoldDB" id="A0A7R9MFS5"/>
<keyword evidence="3" id="KW-0813">Transport</keyword>
<keyword evidence="10" id="KW-0106">Calcium</keyword>
<reference evidence="16" key="1">
    <citation type="submission" date="2020-11" db="EMBL/GenBank/DDBJ databases">
        <authorList>
            <person name="Tran Van P."/>
        </authorList>
    </citation>
    <scope>NUCLEOTIDE SEQUENCE</scope>
</reference>
<evidence type="ECO:0000256" key="10">
    <source>
        <dbReference type="ARBA" id="ARBA00022837"/>
    </source>
</evidence>
<dbReference type="InterPro" id="IPR036770">
    <property type="entry name" value="Ankyrin_rpt-contain_sf"/>
</dbReference>
<keyword evidence="4" id="KW-1003">Cell membrane</keyword>
<evidence type="ECO:0000256" key="11">
    <source>
        <dbReference type="ARBA" id="ARBA00023028"/>
    </source>
</evidence>
<dbReference type="PROSITE" id="PS50297">
    <property type="entry name" value="ANK_REP_REGION"/>
    <property type="match status" value="1"/>
</dbReference>
<keyword evidence="11" id="KW-0638">Presynaptic neurotoxin</keyword>
<evidence type="ECO:0000256" key="3">
    <source>
        <dbReference type="ARBA" id="ARBA00022448"/>
    </source>
</evidence>
<dbReference type="GO" id="GO:0098703">
    <property type="term" value="P:calcium ion import across plasma membrane"/>
    <property type="evidence" value="ECO:0007669"/>
    <property type="project" value="TreeGrafter"/>
</dbReference>
<keyword evidence="8" id="KW-0107">Calcium channel</keyword>
<dbReference type="PANTHER" id="PTHR10582">
    <property type="entry name" value="TRANSIENT RECEPTOR POTENTIAL ION CHANNEL PROTEIN"/>
    <property type="match status" value="1"/>
</dbReference>
<evidence type="ECO:0000256" key="1">
    <source>
        <dbReference type="ARBA" id="ARBA00004175"/>
    </source>
</evidence>
<evidence type="ECO:0000256" key="5">
    <source>
        <dbReference type="ARBA" id="ARBA00022483"/>
    </source>
</evidence>
<evidence type="ECO:0000256" key="9">
    <source>
        <dbReference type="ARBA" id="ARBA00022737"/>
    </source>
</evidence>
<evidence type="ECO:0000256" key="8">
    <source>
        <dbReference type="ARBA" id="ARBA00022673"/>
    </source>
</evidence>
<dbReference type="PANTHER" id="PTHR10582:SF28">
    <property type="entry name" value="NANCHUNG, ISOFORM B"/>
    <property type="match status" value="1"/>
</dbReference>
<keyword evidence="7" id="KW-0109">Calcium transport</keyword>
<keyword evidence="5" id="KW-0268">Exocytosis</keyword>
<feature type="repeat" description="ANK" evidence="15">
    <location>
        <begin position="131"/>
        <end position="163"/>
    </location>
</feature>
<evidence type="ECO:0000313" key="16">
    <source>
        <dbReference type="EMBL" id="CAD7659102.1"/>
    </source>
</evidence>
<keyword evidence="6" id="KW-1052">Target cell membrane</keyword>
<dbReference type="InterPro" id="IPR024862">
    <property type="entry name" value="TRPV"/>
</dbReference>
<accession>A0A7R9MFS5</accession>
<evidence type="ECO:0000256" key="12">
    <source>
        <dbReference type="ARBA" id="ARBA00023065"/>
    </source>
</evidence>
<keyword evidence="11" id="KW-0528">Neurotoxin</keyword>
<evidence type="ECO:0000256" key="2">
    <source>
        <dbReference type="ARBA" id="ARBA00004651"/>
    </source>
</evidence>
<evidence type="ECO:0000256" key="4">
    <source>
        <dbReference type="ARBA" id="ARBA00022475"/>
    </source>
</evidence>
<organism evidence="16">
    <name type="scientific">Oppiella nova</name>
    <dbReference type="NCBI Taxonomy" id="334625"/>
    <lineage>
        <taxon>Eukaryota</taxon>
        <taxon>Metazoa</taxon>
        <taxon>Ecdysozoa</taxon>
        <taxon>Arthropoda</taxon>
        <taxon>Chelicerata</taxon>
        <taxon>Arachnida</taxon>
        <taxon>Acari</taxon>
        <taxon>Acariformes</taxon>
        <taxon>Sarcoptiformes</taxon>
        <taxon>Oribatida</taxon>
        <taxon>Brachypylina</taxon>
        <taxon>Oppioidea</taxon>
        <taxon>Oppiidae</taxon>
        <taxon>Oppiella</taxon>
    </lineage>
</organism>
<evidence type="ECO:0000256" key="14">
    <source>
        <dbReference type="ARBA" id="ARBA00023303"/>
    </source>
</evidence>
<dbReference type="Pfam" id="PF00023">
    <property type="entry name" value="Ank"/>
    <property type="match status" value="1"/>
</dbReference>
<keyword evidence="9" id="KW-0677">Repeat</keyword>
<dbReference type="Proteomes" id="UP000728032">
    <property type="component" value="Unassembled WGS sequence"/>
</dbReference>
<dbReference type="EMBL" id="OC931355">
    <property type="protein sequence ID" value="CAD7659102.1"/>
    <property type="molecule type" value="Genomic_DNA"/>
</dbReference>
<evidence type="ECO:0000313" key="17">
    <source>
        <dbReference type="Proteomes" id="UP000728032"/>
    </source>
</evidence>